<dbReference type="Pfam" id="PF13012">
    <property type="entry name" value="MitMem_reg"/>
    <property type="match status" value="1"/>
</dbReference>
<dbReference type="FunFam" id="3.40.140.10:FF:000017">
    <property type="entry name" value="COP9 signalosome complex subunit 6"/>
    <property type="match status" value="1"/>
</dbReference>
<comment type="subcellular location">
    <subcellularLocation>
        <location evidence="6">Cytoplasm</location>
    </subcellularLocation>
    <subcellularLocation>
        <location evidence="6">Nucleus</location>
    </subcellularLocation>
</comment>
<dbReference type="PANTHER" id="PTHR10540:SF8">
    <property type="entry name" value="COP9 SIGNALOSOME COMPLEX SUBUNIT 6"/>
    <property type="match status" value="1"/>
</dbReference>
<dbReference type="GO" id="GO:0000338">
    <property type="term" value="P:protein deneddylation"/>
    <property type="evidence" value="ECO:0007669"/>
    <property type="project" value="InterPro"/>
</dbReference>
<sequence>MSGGKEAMEVEIETSSTAECSKSSMDTSTEVSKNVMASGAVGSITCSLHPLVIMNVSEHWTRERAQEGAVQQVIGALIGKQKGRNIEVMNSFELVFSVIGGDIVIDKDYYNMKEEQFKQVFSDLDFIGWYTTGDAPGVMDIKVHKQICEINESPILLKLNPYDKNIEHLPVNLYESVIDLVNGEATMLFVPLTYTLATEEAERIGVDHVARMSATDSGESSLVAEHLTAQHSAIKMLHSRVRLVLEYMKAVQTGQLPRNHEILREAYSLCHRLPVIDGARFRQDFYNQCNDVGLMTYLGTLTKGCNDLNQFVNKFNILYDRQGVGRRMRGIFF</sequence>
<gene>
    <name evidence="9" type="ORF">PSYICH_LOCUS5556</name>
</gene>
<dbReference type="GO" id="GO:0008237">
    <property type="term" value="F:metallopeptidase activity"/>
    <property type="evidence" value="ECO:0007669"/>
    <property type="project" value="InterPro"/>
</dbReference>
<reference evidence="9" key="1">
    <citation type="submission" date="2022-01" db="EMBL/GenBank/DDBJ databases">
        <authorList>
            <person name="King R."/>
        </authorList>
    </citation>
    <scope>NUCLEOTIDE SEQUENCE</scope>
</reference>
<keyword evidence="10" id="KW-1185">Reference proteome</keyword>
<dbReference type="OrthoDB" id="1378at2759"/>
<dbReference type="InterPro" id="IPR024969">
    <property type="entry name" value="EIF3F/CSN6-like_C"/>
</dbReference>
<evidence type="ECO:0000259" key="8">
    <source>
        <dbReference type="PROSITE" id="PS50249"/>
    </source>
</evidence>
<evidence type="ECO:0000256" key="1">
    <source>
        <dbReference type="ARBA" id="ARBA00010893"/>
    </source>
</evidence>
<dbReference type="PROSITE" id="PS50249">
    <property type="entry name" value="MPN"/>
    <property type="match status" value="1"/>
</dbReference>
<dbReference type="GO" id="GO:0008180">
    <property type="term" value="C:COP9 signalosome"/>
    <property type="evidence" value="ECO:0007669"/>
    <property type="project" value="UniProtKB-UniRule"/>
</dbReference>
<keyword evidence="5 6" id="KW-0539">Nucleus</keyword>
<comment type="similarity">
    <text evidence="1 6">Belongs to the peptidase M67A family. CSN6 subfamily.</text>
</comment>
<comment type="function">
    <text evidence="6">Component of the COP9 signalosome complex (CSN), a complex involved in various cellular and developmental processes.</text>
</comment>
<keyword evidence="3 6" id="KW-0963">Cytoplasm</keyword>
<keyword evidence="4 6" id="KW-0736">Signalosome</keyword>
<dbReference type="AlphaFoldDB" id="A0A9P0CQU5"/>
<proteinExistence type="inferred from homology"/>
<feature type="region of interest" description="Disordered" evidence="7">
    <location>
        <begin position="1"/>
        <end position="26"/>
    </location>
</feature>
<name>A0A9P0CQU5_9CUCU</name>
<evidence type="ECO:0000256" key="4">
    <source>
        <dbReference type="ARBA" id="ARBA00022790"/>
    </source>
</evidence>
<feature type="compositionally biased region" description="Polar residues" evidence="7">
    <location>
        <begin position="13"/>
        <end position="26"/>
    </location>
</feature>
<evidence type="ECO:0000256" key="5">
    <source>
        <dbReference type="ARBA" id="ARBA00023242"/>
    </source>
</evidence>
<evidence type="ECO:0000256" key="7">
    <source>
        <dbReference type="SAM" id="MobiDB-lite"/>
    </source>
</evidence>
<dbReference type="EMBL" id="OV651829">
    <property type="protein sequence ID" value="CAH1104563.1"/>
    <property type="molecule type" value="Genomic_DNA"/>
</dbReference>
<dbReference type="InterPro" id="IPR037518">
    <property type="entry name" value="MPN"/>
</dbReference>
<dbReference type="CDD" id="cd08063">
    <property type="entry name" value="MPN_CSN6"/>
    <property type="match status" value="1"/>
</dbReference>
<dbReference type="PANTHER" id="PTHR10540">
    <property type="entry name" value="EUKARYOTIC TRANSLATION INITIATION FACTOR 3 SUBUNIT F-RELATED"/>
    <property type="match status" value="1"/>
</dbReference>
<feature type="domain" description="MPN" evidence="8">
    <location>
        <begin position="46"/>
        <end position="180"/>
    </location>
</feature>
<dbReference type="Proteomes" id="UP001153636">
    <property type="component" value="Chromosome 17"/>
</dbReference>
<dbReference type="InterPro" id="IPR000555">
    <property type="entry name" value="JAMM/MPN+_dom"/>
</dbReference>
<evidence type="ECO:0000256" key="6">
    <source>
        <dbReference type="RuleBase" id="RU367006"/>
    </source>
</evidence>
<evidence type="ECO:0000256" key="2">
    <source>
        <dbReference type="ARBA" id="ARBA00014871"/>
    </source>
</evidence>
<evidence type="ECO:0000256" key="3">
    <source>
        <dbReference type="ARBA" id="ARBA00022490"/>
    </source>
</evidence>
<evidence type="ECO:0000313" key="10">
    <source>
        <dbReference type="Proteomes" id="UP001153636"/>
    </source>
</evidence>
<dbReference type="Gene3D" id="3.40.140.10">
    <property type="entry name" value="Cytidine Deaminase, domain 2"/>
    <property type="match status" value="1"/>
</dbReference>
<protein>
    <recommendedName>
        <fullName evidence="2 6">COP9 signalosome complex subunit 6</fullName>
    </recommendedName>
</protein>
<dbReference type="GO" id="GO:0005737">
    <property type="term" value="C:cytoplasm"/>
    <property type="evidence" value="ECO:0007669"/>
    <property type="project" value="UniProtKB-SubCell"/>
</dbReference>
<accession>A0A9P0CQU5</accession>
<organism evidence="9 10">
    <name type="scientific">Psylliodes chrysocephalus</name>
    <dbReference type="NCBI Taxonomy" id="3402493"/>
    <lineage>
        <taxon>Eukaryota</taxon>
        <taxon>Metazoa</taxon>
        <taxon>Ecdysozoa</taxon>
        <taxon>Arthropoda</taxon>
        <taxon>Hexapoda</taxon>
        <taxon>Insecta</taxon>
        <taxon>Pterygota</taxon>
        <taxon>Neoptera</taxon>
        <taxon>Endopterygota</taxon>
        <taxon>Coleoptera</taxon>
        <taxon>Polyphaga</taxon>
        <taxon>Cucujiformia</taxon>
        <taxon>Chrysomeloidea</taxon>
        <taxon>Chrysomelidae</taxon>
        <taxon>Galerucinae</taxon>
        <taxon>Alticini</taxon>
        <taxon>Psylliodes</taxon>
    </lineage>
</organism>
<dbReference type="SMART" id="SM00232">
    <property type="entry name" value="JAB_MPN"/>
    <property type="match status" value="1"/>
</dbReference>
<evidence type="ECO:0000313" key="9">
    <source>
        <dbReference type="EMBL" id="CAH1104563.1"/>
    </source>
</evidence>
<dbReference type="InterPro" id="IPR033859">
    <property type="entry name" value="MPN_CSN6"/>
</dbReference>
<dbReference type="Pfam" id="PF01398">
    <property type="entry name" value="JAB"/>
    <property type="match status" value="1"/>
</dbReference>